<dbReference type="Pfam" id="PF11056">
    <property type="entry name" value="UvsY"/>
    <property type="match status" value="1"/>
</dbReference>
<evidence type="ECO:0000313" key="1">
    <source>
        <dbReference type="EMBL" id="XAI71284.1"/>
    </source>
</evidence>
<reference evidence="1" key="1">
    <citation type="journal article" date="2024" name="J. Gen. Virol.">
        <title>Novel phages of Pseudomonas syringae unveil numerous potential auxiliary metabolic genes.</title>
        <authorList>
            <person name="Feltin C."/>
            <person name="Garneau J.R."/>
            <person name="Morris C.E."/>
            <person name="Berard A."/>
            <person name="Torres-Barcelo C."/>
        </authorList>
    </citation>
    <scope>NUCLEOTIDE SEQUENCE</scope>
</reference>
<organism evidence="1">
    <name type="scientific">Pseudomonas phage Cygsa01</name>
    <dbReference type="NCBI Taxonomy" id="3138529"/>
    <lineage>
        <taxon>Viruses</taxon>
    </lineage>
</organism>
<name>A0AAU6W5H1_9VIRU</name>
<protein>
    <submittedName>
        <fullName evidence="1">Repair and recombination protein UvsY</fullName>
    </submittedName>
</protein>
<dbReference type="InterPro" id="IPR021289">
    <property type="entry name" value="UvsY"/>
</dbReference>
<dbReference type="EMBL" id="PP179332">
    <property type="protein sequence ID" value="XAI71284.1"/>
    <property type="molecule type" value="Genomic_DNA"/>
</dbReference>
<proteinExistence type="predicted"/>
<sequence length="158" mass="18496">MSEVQQTDAERALEEAQLRTQDVLDEVELYTAFDTDNLDITAGMASKNMSKLQRLYYTEGTRLKRMQDMLKQAKMLRWKHYSGKMPSEHYRKQQLQEAILKTDLDRYIDTDPMVLQVGQLLNESEQRVKAIENGIKMMQTRGYDVKTVLEYKKFTSGT</sequence>
<gene>
    <name evidence="1" type="ORF">Cygsa01_00238</name>
</gene>
<accession>A0AAU6W5H1</accession>